<dbReference type="Proteomes" id="UP001603013">
    <property type="component" value="Unassembled WGS sequence"/>
</dbReference>
<reference evidence="2 3" key="1">
    <citation type="submission" date="2024-10" db="EMBL/GenBank/DDBJ databases">
        <title>The Natural Products Discovery Center: Release of the First 8490 Sequenced Strains for Exploring Actinobacteria Biosynthetic Diversity.</title>
        <authorList>
            <person name="Kalkreuter E."/>
            <person name="Kautsar S.A."/>
            <person name="Yang D."/>
            <person name="Bader C.D."/>
            <person name="Teijaro C.N."/>
            <person name="Fluegel L."/>
            <person name="Davis C.M."/>
            <person name="Simpson J.R."/>
            <person name="Lauterbach L."/>
            <person name="Steele A.D."/>
            <person name="Gui C."/>
            <person name="Meng S."/>
            <person name="Li G."/>
            <person name="Viehrig K."/>
            <person name="Ye F."/>
            <person name="Su P."/>
            <person name="Kiefer A.F."/>
            <person name="Nichols A."/>
            <person name="Cepeda A.J."/>
            <person name="Yan W."/>
            <person name="Fan B."/>
            <person name="Jiang Y."/>
            <person name="Adhikari A."/>
            <person name="Zheng C.-J."/>
            <person name="Schuster L."/>
            <person name="Cowan T.M."/>
            <person name="Smanski M.J."/>
            <person name="Chevrette M.G."/>
            <person name="De Carvalho L.P.S."/>
            <person name="Shen B."/>
        </authorList>
    </citation>
    <scope>NUCLEOTIDE SEQUENCE [LARGE SCALE GENOMIC DNA]</scope>
    <source>
        <strain evidence="2 3">NPDC015755</strain>
    </source>
</reference>
<feature type="region of interest" description="Disordered" evidence="1">
    <location>
        <begin position="119"/>
        <end position="146"/>
    </location>
</feature>
<sequence>MALNAKWDELFGEATHPGQPPASMNLAGLPSPDGGGSGDPNLKADEGPWHKAGNTAGELRTSTATSLTDLDSANEGVTGATAGFDSSAALTEIFGTWKTRLTAVRDECGRLESALKSAGRDFGEREADTQRKIAAESPAPAQKKGN</sequence>
<dbReference type="EMBL" id="JBIBSM010000002">
    <property type="protein sequence ID" value="MFF8275439.1"/>
    <property type="molecule type" value="Genomic_DNA"/>
</dbReference>
<keyword evidence="3" id="KW-1185">Reference proteome</keyword>
<feature type="compositionally biased region" description="Basic and acidic residues" evidence="1">
    <location>
        <begin position="119"/>
        <end position="134"/>
    </location>
</feature>
<evidence type="ECO:0000313" key="3">
    <source>
        <dbReference type="Proteomes" id="UP001603013"/>
    </source>
</evidence>
<accession>A0ABW6Y6Y6</accession>
<protein>
    <recommendedName>
        <fullName evidence="4">Amino acid ABC transporter permease</fullName>
    </recommendedName>
</protein>
<name>A0ABW6Y6Y6_9ACTN</name>
<evidence type="ECO:0000256" key="1">
    <source>
        <dbReference type="SAM" id="MobiDB-lite"/>
    </source>
</evidence>
<organism evidence="2 3">
    <name type="scientific">Streptomyces lateritius</name>
    <dbReference type="NCBI Taxonomy" id="67313"/>
    <lineage>
        <taxon>Bacteria</taxon>
        <taxon>Bacillati</taxon>
        <taxon>Actinomycetota</taxon>
        <taxon>Actinomycetes</taxon>
        <taxon>Kitasatosporales</taxon>
        <taxon>Streptomycetaceae</taxon>
        <taxon>Streptomyces</taxon>
    </lineage>
</organism>
<evidence type="ECO:0000313" key="2">
    <source>
        <dbReference type="EMBL" id="MFF8275439.1"/>
    </source>
</evidence>
<proteinExistence type="predicted"/>
<comment type="caution">
    <text evidence="2">The sequence shown here is derived from an EMBL/GenBank/DDBJ whole genome shotgun (WGS) entry which is preliminary data.</text>
</comment>
<feature type="region of interest" description="Disordered" evidence="1">
    <location>
        <begin position="1"/>
        <end position="60"/>
    </location>
</feature>
<evidence type="ECO:0008006" key="4">
    <source>
        <dbReference type="Google" id="ProtNLM"/>
    </source>
</evidence>
<gene>
    <name evidence="2" type="ORF">ACF05T_04850</name>
</gene>
<dbReference type="RefSeq" id="WP_391933129.1">
    <property type="nucleotide sequence ID" value="NZ_JBIBSM010000002.1"/>
</dbReference>